<accession>A0A7S0RF93</accession>
<dbReference type="Gene3D" id="3.30.40.10">
    <property type="entry name" value="Zinc/RING finger domain, C3HC4 (zinc finger)"/>
    <property type="match status" value="1"/>
</dbReference>
<dbReference type="EMBL" id="HBFB01012742">
    <property type="protein sequence ID" value="CAD8675987.1"/>
    <property type="molecule type" value="Transcribed_RNA"/>
</dbReference>
<feature type="region of interest" description="Disordered" evidence="1">
    <location>
        <begin position="1"/>
        <end position="57"/>
    </location>
</feature>
<gene>
    <name evidence="2" type="ORF">CLEI1391_LOCUS7204</name>
</gene>
<name>A0A7S0RF93_9CHLO</name>
<evidence type="ECO:0000313" key="2">
    <source>
        <dbReference type="EMBL" id="CAD8675987.1"/>
    </source>
</evidence>
<organism evidence="2">
    <name type="scientific">Chlamydomonas leiostraca</name>
    <dbReference type="NCBI Taxonomy" id="1034604"/>
    <lineage>
        <taxon>Eukaryota</taxon>
        <taxon>Viridiplantae</taxon>
        <taxon>Chlorophyta</taxon>
        <taxon>core chlorophytes</taxon>
        <taxon>Chlorophyceae</taxon>
        <taxon>CS clade</taxon>
        <taxon>Chlamydomonadales</taxon>
        <taxon>Chlamydomonadaceae</taxon>
        <taxon>Chlamydomonas</taxon>
    </lineage>
</organism>
<feature type="compositionally biased region" description="Low complexity" evidence="1">
    <location>
        <begin position="31"/>
        <end position="48"/>
    </location>
</feature>
<dbReference type="InterPro" id="IPR013083">
    <property type="entry name" value="Znf_RING/FYVE/PHD"/>
</dbReference>
<feature type="compositionally biased region" description="Polar residues" evidence="1">
    <location>
        <begin position="1"/>
        <end position="14"/>
    </location>
</feature>
<proteinExistence type="predicted"/>
<sequence length="120" mass="11963">MQHQGGNASNSGIRSQAGGAPSTSGSGGGASTSRGTTSTRARAPGARSGRVRSNRPPECSICLAAPADAGFMHARSLHQGVCMECGDAVMAHAAAAGVQPMCAFCGQPAERVVKVHVCVD</sequence>
<reference evidence="2" key="1">
    <citation type="submission" date="2021-01" db="EMBL/GenBank/DDBJ databases">
        <authorList>
            <person name="Corre E."/>
            <person name="Pelletier E."/>
            <person name="Niang G."/>
            <person name="Scheremetjew M."/>
            <person name="Finn R."/>
            <person name="Kale V."/>
            <person name="Holt S."/>
            <person name="Cochrane G."/>
            <person name="Meng A."/>
            <person name="Brown T."/>
            <person name="Cohen L."/>
        </authorList>
    </citation>
    <scope>NUCLEOTIDE SEQUENCE</scope>
    <source>
        <strain evidence="2">SAG 11-49</strain>
    </source>
</reference>
<protein>
    <submittedName>
        <fullName evidence="2">Uncharacterized protein</fullName>
    </submittedName>
</protein>
<dbReference type="AlphaFoldDB" id="A0A7S0RF93"/>
<evidence type="ECO:0000256" key="1">
    <source>
        <dbReference type="SAM" id="MobiDB-lite"/>
    </source>
</evidence>